<dbReference type="RefSeq" id="WP_095063230.1">
    <property type="nucleotide sequence ID" value="NZ_FXUV02000032.1"/>
</dbReference>
<keyword evidence="4 8" id="KW-0406">Ion transport</keyword>
<evidence type="ECO:0000313" key="10">
    <source>
        <dbReference type="EMBL" id="SNB73574.1"/>
    </source>
</evidence>
<reference evidence="10 11" key="2">
    <citation type="submission" date="2017-06" db="EMBL/GenBank/DDBJ databases">
        <authorList>
            <person name="Kim H.J."/>
            <person name="Triplett B.A."/>
        </authorList>
    </citation>
    <scope>NUCLEOTIDE SEQUENCE [LARGE SCALE GENOMIC DNA]</scope>
    <source>
        <strain evidence="10">Kingella_eburonensis</strain>
    </source>
</reference>
<dbReference type="AlphaFoldDB" id="A0A238HIF4"/>
<evidence type="ECO:0000256" key="8">
    <source>
        <dbReference type="HAMAP-Rule" id="MF_01416"/>
    </source>
</evidence>
<keyword evidence="8" id="KW-1003">Cell membrane</keyword>
<evidence type="ECO:0000313" key="9">
    <source>
        <dbReference type="EMBL" id="SMQ13247.1"/>
    </source>
</evidence>
<keyword evidence="11" id="KW-1185">Reference proteome</keyword>
<comment type="subcellular location">
    <subcellularLocation>
        <location evidence="8">Cell membrane</location>
        <topology evidence="8">Peripheral membrane protein</topology>
    </subcellularLocation>
    <subcellularLocation>
        <location evidence="1">Membrane</location>
    </subcellularLocation>
</comment>
<dbReference type="HAMAP" id="MF_01416">
    <property type="entry name" value="ATP_synth_delta_bact"/>
    <property type="match status" value="1"/>
</dbReference>
<evidence type="ECO:0000313" key="11">
    <source>
        <dbReference type="Proteomes" id="UP000215450"/>
    </source>
</evidence>
<comment type="similarity">
    <text evidence="8">Belongs to the ATPase delta chain family.</text>
</comment>
<evidence type="ECO:0000256" key="7">
    <source>
        <dbReference type="ARBA" id="ARBA00023310"/>
    </source>
</evidence>
<keyword evidence="2 8" id="KW-0813">Transport</keyword>
<dbReference type="InterPro" id="IPR000711">
    <property type="entry name" value="ATPase_OSCP/dsu"/>
</dbReference>
<evidence type="ECO:0000256" key="6">
    <source>
        <dbReference type="ARBA" id="ARBA00023196"/>
    </source>
</evidence>
<dbReference type="PRINTS" id="PR00125">
    <property type="entry name" value="ATPASEDELTA"/>
</dbReference>
<gene>
    <name evidence="8 9" type="primary">atpH</name>
    <name evidence="10" type="ORF">KEBURONENSIS_00307</name>
    <name evidence="9" type="ORF">KEBURONENSIS_00476</name>
</gene>
<dbReference type="Gene3D" id="1.10.520.20">
    <property type="entry name" value="N-terminal domain of the delta subunit of the F1F0-ATP synthase"/>
    <property type="match status" value="1"/>
</dbReference>
<dbReference type="SUPFAM" id="SSF47928">
    <property type="entry name" value="N-terminal domain of the delta subunit of the F1F0-ATP synthase"/>
    <property type="match status" value="1"/>
</dbReference>
<dbReference type="Proteomes" id="UP000215450">
    <property type="component" value="Unassembled WGS sequence"/>
</dbReference>
<dbReference type="NCBIfam" id="NF004402">
    <property type="entry name" value="PRK05758.2-2"/>
    <property type="match status" value="1"/>
</dbReference>
<reference evidence="9" key="1">
    <citation type="submission" date="2017-05" db="EMBL/GenBank/DDBJ databases">
        <authorList>
            <person name="Song R."/>
            <person name="Chenine A.L."/>
            <person name="Ruprecht R.M."/>
        </authorList>
    </citation>
    <scope>NUCLEOTIDE SEQUENCE</scope>
    <source>
        <strain evidence="9">Kingella_eburonensis</strain>
    </source>
</reference>
<evidence type="ECO:0000256" key="2">
    <source>
        <dbReference type="ARBA" id="ARBA00022448"/>
    </source>
</evidence>
<name>A0A238HIF4_9NEIS</name>
<organism evidence="9">
    <name type="scientific">Kingella negevensis</name>
    <dbReference type="NCBI Taxonomy" id="1522312"/>
    <lineage>
        <taxon>Bacteria</taxon>
        <taxon>Pseudomonadati</taxon>
        <taxon>Pseudomonadota</taxon>
        <taxon>Betaproteobacteria</taxon>
        <taxon>Neisseriales</taxon>
        <taxon>Neisseriaceae</taxon>
        <taxon>Kingella</taxon>
    </lineage>
</organism>
<dbReference type="STRING" id="1522312.GCA_900177895_01966"/>
<keyword evidence="3 8" id="KW-0375">Hydrogen ion transport</keyword>
<dbReference type="PANTHER" id="PTHR11910">
    <property type="entry name" value="ATP SYNTHASE DELTA CHAIN"/>
    <property type="match status" value="1"/>
</dbReference>
<dbReference type="EMBL" id="FXUV02000032">
    <property type="protein sequence ID" value="SNB73574.1"/>
    <property type="molecule type" value="Genomic_DNA"/>
</dbReference>
<accession>A0A238HIF4</accession>
<evidence type="ECO:0000256" key="1">
    <source>
        <dbReference type="ARBA" id="ARBA00004370"/>
    </source>
</evidence>
<evidence type="ECO:0000256" key="5">
    <source>
        <dbReference type="ARBA" id="ARBA00023136"/>
    </source>
</evidence>
<keyword evidence="5 8" id="KW-0472">Membrane</keyword>
<dbReference type="OrthoDB" id="9816221at2"/>
<sequence length="182" mass="20185">MIEFATVARPYAKAIFELATEKGVAQSWSEGLKQLAWLVQQPQVVSIINQVDIDSVKKASELLRLLKDVEVAKSAEFKNFVSIVATEKRLLALPNIFELYEEMVLASQNAQKAIIYTAYPVASEGQHAKIISDLEQHFHVSLQATFITEPELIGGIKVVVGDKVLDLSVQGKLKNLYTTLTN</sequence>
<dbReference type="NCBIfam" id="TIGR01145">
    <property type="entry name" value="ATP_synt_delta"/>
    <property type="match status" value="1"/>
</dbReference>
<dbReference type="GO" id="GO:0045259">
    <property type="term" value="C:proton-transporting ATP synthase complex"/>
    <property type="evidence" value="ECO:0007669"/>
    <property type="project" value="UniProtKB-KW"/>
</dbReference>
<dbReference type="GO" id="GO:0046933">
    <property type="term" value="F:proton-transporting ATP synthase activity, rotational mechanism"/>
    <property type="evidence" value="ECO:0007669"/>
    <property type="project" value="UniProtKB-UniRule"/>
</dbReference>
<keyword evidence="7 8" id="KW-0066">ATP synthesis</keyword>
<protein>
    <recommendedName>
        <fullName evidence="8">ATP synthase subunit delta</fullName>
    </recommendedName>
    <alternativeName>
        <fullName evidence="8">ATP synthase F(1) sector subunit delta</fullName>
    </alternativeName>
    <alternativeName>
        <fullName evidence="8">F-type ATPase subunit delta</fullName>
        <shortName evidence="8">F-ATPase subunit delta</shortName>
    </alternativeName>
</protein>
<keyword evidence="6 8" id="KW-0139">CF(1)</keyword>
<dbReference type="GO" id="GO:0005886">
    <property type="term" value="C:plasma membrane"/>
    <property type="evidence" value="ECO:0007669"/>
    <property type="project" value="UniProtKB-SubCell"/>
</dbReference>
<evidence type="ECO:0000256" key="3">
    <source>
        <dbReference type="ARBA" id="ARBA00022781"/>
    </source>
</evidence>
<evidence type="ECO:0000256" key="4">
    <source>
        <dbReference type="ARBA" id="ARBA00023065"/>
    </source>
</evidence>
<dbReference type="Pfam" id="PF00213">
    <property type="entry name" value="OSCP"/>
    <property type="match status" value="1"/>
</dbReference>
<comment type="function">
    <text evidence="8">This protein is part of the stalk that links CF(0) to CF(1). It either transmits conformational changes from CF(0) to CF(1) or is implicated in proton conduction.</text>
</comment>
<comment type="function">
    <text evidence="8">F(1)F(0) ATP synthase produces ATP from ADP in the presence of a proton or sodium gradient. F-type ATPases consist of two structural domains, F(1) containing the extramembraneous catalytic core and F(0) containing the membrane proton channel, linked together by a central stalk and a peripheral stalk. During catalysis, ATP synthesis in the catalytic domain of F(1) is coupled via a rotary mechanism of the central stalk subunits to proton translocation.</text>
</comment>
<dbReference type="InterPro" id="IPR026015">
    <property type="entry name" value="ATP_synth_OSCP/delta_N_sf"/>
</dbReference>
<dbReference type="EMBL" id="FXUV01000052">
    <property type="protein sequence ID" value="SMQ13247.1"/>
    <property type="molecule type" value="Genomic_DNA"/>
</dbReference>
<proteinExistence type="inferred from homology"/>